<protein>
    <submittedName>
        <fullName evidence="2">Uncharacterized protein</fullName>
    </submittedName>
</protein>
<accession>A0A395R4W1</accession>
<feature type="transmembrane region" description="Helical" evidence="1">
    <location>
        <begin position="6"/>
        <end position="25"/>
    </location>
</feature>
<name>A0A395R4W1_9PSED</name>
<feature type="transmembrane region" description="Helical" evidence="1">
    <location>
        <begin position="37"/>
        <end position="57"/>
    </location>
</feature>
<keyword evidence="1" id="KW-0472">Membrane</keyword>
<feature type="transmembrane region" description="Helical" evidence="1">
    <location>
        <begin position="69"/>
        <end position="89"/>
    </location>
</feature>
<keyword evidence="1" id="KW-0812">Transmembrane</keyword>
<dbReference type="Proteomes" id="UP000265411">
    <property type="component" value="Unassembled WGS sequence"/>
</dbReference>
<dbReference type="AlphaFoldDB" id="A0A395R4W1"/>
<sequence>MDYYLTIIVILFEFALPFVLAYMALEKVEFRRVIVPVVGAVSPFLLVYIVGSITHILFPPDELSMFEAIFIMSFLPYLVFLAIGLALGMFLPKSMPLRSRYLVSFLTAPAVGLGLVVISW</sequence>
<evidence type="ECO:0000256" key="1">
    <source>
        <dbReference type="SAM" id="Phobius"/>
    </source>
</evidence>
<dbReference type="RefSeq" id="WP_118130139.1">
    <property type="nucleotide sequence ID" value="NZ_LMAZ01000002.1"/>
</dbReference>
<feature type="transmembrane region" description="Helical" evidence="1">
    <location>
        <begin position="101"/>
        <end position="119"/>
    </location>
</feature>
<dbReference type="EMBL" id="LMAZ01000002">
    <property type="protein sequence ID" value="RGP55137.1"/>
    <property type="molecule type" value="Genomic_DNA"/>
</dbReference>
<reference evidence="2 3" key="1">
    <citation type="journal article" date="2018" name="Syst. Appl. Microbiol.">
        <title>Pseudomonas gallaeciensis sp. nov., isolated from crude-oil-contaminated intertidal sand samples after the Prestige oil spill.</title>
        <authorList>
            <person name="Mulet M."/>
            <person name="Sanchez D."/>
            <person name="Rodriguez A.C."/>
            <person name="Nogales B."/>
            <person name="Bosch R."/>
            <person name="Busquets A."/>
            <person name="Gomila M."/>
            <person name="Lalucat J."/>
            <person name="Garcia-Valdes E."/>
        </authorList>
    </citation>
    <scope>NUCLEOTIDE SEQUENCE [LARGE SCALE GENOMIC DNA]</scope>
    <source>
        <strain evidence="2 3">V113</strain>
    </source>
</reference>
<proteinExistence type="predicted"/>
<evidence type="ECO:0000313" key="3">
    <source>
        <dbReference type="Proteomes" id="UP000265411"/>
    </source>
</evidence>
<organism evidence="2 3">
    <name type="scientific">Pseudomonas abyssi</name>
    <dbReference type="NCBI Taxonomy" id="170540"/>
    <lineage>
        <taxon>Bacteria</taxon>
        <taxon>Pseudomonadati</taxon>
        <taxon>Pseudomonadota</taxon>
        <taxon>Gammaproteobacteria</taxon>
        <taxon>Pseudomonadales</taxon>
        <taxon>Pseudomonadaceae</taxon>
        <taxon>Pseudomonas</taxon>
    </lineage>
</organism>
<keyword evidence="1" id="KW-1133">Transmembrane helix</keyword>
<keyword evidence="3" id="KW-1185">Reference proteome</keyword>
<gene>
    <name evidence="2" type="ORF">ASB58_08645</name>
</gene>
<comment type="caution">
    <text evidence="2">The sequence shown here is derived from an EMBL/GenBank/DDBJ whole genome shotgun (WGS) entry which is preliminary data.</text>
</comment>
<evidence type="ECO:0000313" key="2">
    <source>
        <dbReference type="EMBL" id="RGP55137.1"/>
    </source>
</evidence>